<feature type="transmembrane region" description="Helical" evidence="1">
    <location>
        <begin position="77"/>
        <end position="99"/>
    </location>
</feature>
<accession>X1SUE6</accession>
<dbReference type="EMBL" id="BARW01015592">
    <property type="protein sequence ID" value="GAI96563.1"/>
    <property type="molecule type" value="Genomic_DNA"/>
</dbReference>
<reference evidence="2" key="1">
    <citation type="journal article" date="2014" name="Front. Microbiol.">
        <title>High frequency of phylogenetically diverse reductive dehalogenase-homologous genes in deep subseafloor sedimentary metagenomes.</title>
        <authorList>
            <person name="Kawai M."/>
            <person name="Futagami T."/>
            <person name="Toyoda A."/>
            <person name="Takaki Y."/>
            <person name="Nishi S."/>
            <person name="Hori S."/>
            <person name="Arai W."/>
            <person name="Tsubouchi T."/>
            <person name="Morono Y."/>
            <person name="Uchiyama I."/>
            <person name="Ito T."/>
            <person name="Fujiyama A."/>
            <person name="Inagaki F."/>
            <person name="Takami H."/>
        </authorList>
    </citation>
    <scope>NUCLEOTIDE SEQUENCE</scope>
    <source>
        <strain evidence="2">Expedition CK06-06</strain>
    </source>
</reference>
<keyword evidence="1" id="KW-1133">Transmembrane helix</keyword>
<feature type="transmembrane region" description="Helical" evidence="1">
    <location>
        <begin position="105"/>
        <end position="121"/>
    </location>
</feature>
<feature type="transmembrane region" description="Helical" evidence="1">
    <location>
        <begin position="7"/>
        <end position="24"/>
    </location>
</feature>
<keyword evidence="1" id="KW-0472">Membrane</keyword>
<name>X1SUE6_9ZZZZ</name>
<proteinExistence type="predicted"/>
<sequence length="133" mass="15207">MNVSRTKLLNLLVILTSLIGYLEWEGNNHLFLAQGEYEIIYKFFTDPKATLHPFILLPLLGQLLLVVTLLQKYPKKMFIYVGMASIALLLSFVLLIGFLEMNWKIILSILPFHIVCILNILHTRKLGKAVPQA</sequence>
<evidence type="ECO:0000256" key="1">
    <source>
        <dbReference type="SAM" id="Phobius"/>
    </source>
</evidence>
<dbReference type="AlphaFoldDB" id="X1SUE6"/>
<protein>
    <submittedName>
        <fullName evidence="2">Uncharacterized protein</fullName>
    </submittedName>
</protein>
<gene>
    <name evidence="2" type="ORF">S12H4_27325</name>
</gene>
<keyword evidence="1" id="KW-0812">Transmembrane</keyword>
<feature type="transmembrane region" description="Helical" evidence="1">
    <location>
        <begin position="51"/>
        <end position="70"/>
    </location>
</feature>
<comment type="caution">
    <text evidence="2">The sequence shown here is derived from an EMBL/GenBank/DDBJ whole genome shotgun (WGS) entry which is preliminary data.</text>
</comment>
<organism evidence="2">
    <name type="scientific">marine sediment metagenome</name>
    <dbReference type="NCBI Taxonomy" id="412755"/>
    <lineage>
        <taxon>unclassified sequences</taxon>
        <taxon>metagenomes</taxon>
        <taxon>ecological metagenomes</taxon>
    </lineage>
</organism>
<evidence type="ECO:0000313" key="2">
    <source>
        <dbReference type="EMBL" id="GAI96563.1"/>
    </source>
</evidence>